<reference evidence="1" key="2">
    <citation type="submission" date="2020-11" db="EMBL/GenBank/DDBJ databases">
        <authorList>
            <person name="McCartney M.A."/>
            <person name="Auch B."/>
            <person name="Kono T."/>
            <person name="Mallez S."/>
            <person name="Becker A."/>
            <person name="Gohl D.M."/>
            <person name="Silverstein K.A.T."/>
            <person name="Koren S."/>
            <person name="Bechman K.B."/>
            <person name="Herman A."/>
            <person name="Abrahante J.E."/>
            <person name="Garbe J."/>
        </authorList>
    </citation>
    <scope>NUCLEOTIDE SEQUENCE</scope>
    <source>
        <strain evidence="1">Duluth1</strain>
        <tissue evidence="1">Whole animal</tissue>
    </source>
</reference>
<dbReference type="EMBL" id="JAIWYP010000008">
    <property type="protein sequence ID" value="KAH3786384.1"/>
    <property type="molecule type" value="Genomic_DNA"/>
</dbReference>
<comment type="caution">
    <text evidence="1">The sequence shown here is derived from an EMBL/GenBank/DDBJ whole genome shotgun (WGS) entry which is preliminary data.</text>
</comment>
<reference evidence="1" key="1">
    <citation type="journal article" date="2019" name="bioRxiv">
        <title>The Genome of the Zebra Mussel, Dreissena polymorpha: A Resource for Invasive Species Research.</title>
        <authorList>
            <person name="McCartney M.A."/>
            <person name="Auch B."/>
            <person name="Kono T."/>
            <person name="Mallez S."/>
            <person name="Zhang Y."/>
            <person name="Obille A."/>
            <person name="Becker A."/>
            <person name="Abrahante J.E."/>
            <person name="Garbe J."/>
            <person name="Badalamenti J.P."/>
            <person name="Herman A."/>
            <person name="Mangelson H."/>
            <person name="Liachko I."/>
            <person name="Sullivan S."/>
            <person name="Sone E.D."/>
            <person name="Koren S."/>
            <person name="Silverstein K.A.T."/>
            <person name="Beckman K.B."/>
            <person name="Gohl D.M."/>
        </authorList>
    </citation>
    <scope>NUCLEOTIDE SEQUENCE</scope>
    <source>
        <strain evidence="1">Duluth1</strain>
        <tissue evidence="1">Whole animal</tissue>
    </source>
</reference>
<keyword evidence="2" id="KW-1185">Reference proteome</keyword>
<gene>
    <name evidence="1" type="ORF">DPMN_164491</name>
</gene>
<dbReference type="AlphaFoldDB" id="A0A9D4ET18"/>
<evidence type="ECO:0000313" key="1">
    <source>
        <dbReference type="EMBL" id="KAH3786384.1"/>
    </source>
</evidence>
<name>A0A9D4ET18_DREPO</name>
<protein>
    <submittedName>
        <fullName evidence="1">Uncharacterized protein</fullName>
    </submittedName>
</protein>
<proteinExistence type="predicted"/>
<accession>A0A9D4ET18</accession>
<sequence length="119" mass="13561">MLFVKFNDINIVLYEVLTDNAADDNIVHYEVIPDAITKREATPTYESLQMADTHLYTGLREAIPMSPAPFIANNLIAESKIPVRTHFAETNYADCELLENDSQDGINYESVNKEYQFVK</sequence>
<dbReference type="Proteomes" id="UP000828390">
    <property type="component" value="Unassembled WGS sequence"/>
</dbReference>
<evidence type="ECO:0000313" key="2">
    <source>
        <dbReference type="Proteomes" id="UP000828390"/>
    </source>
</evidence>
<organism evidence="1 2">
    <name type="scientific">Dreissena polymorpha</name>
    <name type="common">Zebra mussel</name>
    <name type="synonym">Mytilus polymorpha</name>
    <dbReference type="NCBI Taxonomy" id="45954"/>
    <lineage>
        <taxon>Eukaryota</taxon>
        <taxon>Metazoa</taxon>
        <taxon>Spiralia</taxon>
        <taxon>Lophotrochozoa</taxon>
        <taxon>Mollusca</taxon>
        <taxon>Bivalvia</taxon>
        <taxon>Autobranchia</taxon>
        <taxon>Heteroconchia</taxon>
        <taxon>Euheterodonta</taxon>
        <taxon>Imparidentia</taxon>
        <taxon>Neoheterodontei</taxon>
        <taxon>Myida</taxon>
        <taxon>Dreissenoidea</taxon>
        <taxon>Dreissenidae</taxon>
        <taxon>Dreissena</taxon>
    </lineage>
</organism>